<comment type="caution">
    <text evidence="3">The sequence shown here is derived from an EMBL/GenBank/DDBJ whole genome shotgun (WGS) entry which is preliminary data.</text>
</comment>
<name>A0AAD5YFP3_9APHY</name>
<dbReference type="EMBL" id="JANAWD010000086">
    <property type="protein sequence ID" value="KAJ3487625.1"/>
    <property type="molecule type" value="Genomic_DNA"/>
</dbReference>
<reference evidence="3" key="1">
    <citation type="submission" date="2022-07" db="EMBL/GenBank/DDBJ databases">
        <title>Genome Sequence of Physisporinus lineatus.</title>
        <authorList>
            <person name="Buettner E."/>
        </authorList>
    </citation>
    <scope>NUCLEOTIDE SEQUENCE</scope>
    <source>
        <strain evidence="3">VT162</strain>
    </source>
</reference>
<organism evidence="3 4">
    <name type="scientific">Meripilus lineatus</name>
    <dbReference type="NCBI Taxonomy" id="2056292"/>
    <lineage>
        <taxon>Eukaryota</taxon>
        <taxon>Fungi</taxon>
        <taxon>Dikarya</taxon>
        <taxon>Basidiomycota</taxon>
        <taxon>Agaricomycotina</taxon>
        <taxon>Agaricomycetes</taxon>
        <taxon>Polyporales</taxon>
        <taxon>Meripilaceae</taxon>
        <taxon>Meripilus</taxon>
    </lineage>
</organism>
<dbReference type="PANTHER" id="PTHR34612">
    <property type="entry name" value="GH131_N DOMAIN-CONTAINING PROTEIN"/>
    <property type="match status" value="1"/>
</dbReference>
<keyword evidence="4" id="KW-1185">Reference proteome</keyword>
<evidence type="ECO:0000259" key="2">
    <source>
        <dbReference type="Pfam" id="PF18271"/>
    </source>
</evidence>
<feature type="chain" id="PRO_5042116683" description="Glycoside hydrolase 131 catalytic N-terminal domain-containing protein" evidence="1">
    <location>
        <begin position="19"/>
        <end position="344"/>
    </location>
</feature>
<evidence type="ECO:0000256" key="1">
    <source>
        <dbReference type="SAM" id="SignalP"/>
    </source>
</evidence>
<accession>A0AAD5YFP3</accession>
<gene>
    <name evidence="3" type="ORF">NLI96_g3408</name>
</gene>
<proteinExistence type="predicted"/>
<protein>
    <recommendedName>
        <fullName evidence="2">Glycoside hydrolase 131 catalytic N-terminal domain-containing protein</fullName>
    </recommendedName>
</protein>
<feature type="domain" description="Glycoside hydrolase 131 catalytic N-terminal" evidence="2">
    <location>
        <begin position="21"/>
        <end position="299"/>
    </location>
</feature>
<dbReference type="Proteomes" id="UP001212997">
    <property type="component" value="Unassembled WGS sequence"/>
</dbReference>
<dbReference type="AlphaFoldDB" id="A0AAD5YFP3"/>
<sequence length="344" mass="37523">MVYASLFCLFTFVFISNATPLLYDGRVPFNLTNDDLNSSIGPFLTGVKGSEDATHYTTLLGNLELPTPLWDAGTLPTEQVISVSIDNTSIFTPGSGGPQFGFRRTDLIAAVDGDSKDLDPLIESGTTVFHFSIKEDETRPLNFTHEYQIVFIEPNDGSHVFGIQLGSPFTNPTGKLPAENAYSFKVLDHALNVLFSTPFTPNSWHNFAIQVDWDQRTLAVLYSQDGSTLKQVTGIVPNLSAVAGVNGQGDFHIAVLKLPLVNPLDSPSNQGDVVHFGIQEGTDEALLYSGVFVEDTTDGISLGNDLLGSVNLDTAHARTKRSRQCHETFHQYREVGSTETYVSQ</sequence>
<dbReference type="Gene3D" id="2.60.120.1160">
    <property type="match status" value="1"/>
</dbReference>
<dbReference type="PANTHER" id="PTHR34612:SF2">
    <property type="entry name" value="GLYCOSIDE HYDROLASE 131 CATALYTIC N-TERMINAL DOMAIN-CONTAINING PROTEIN"/>
    <property type="match status" value="1"/>
</dbReference>
<dbReference type="Pfam" id="PF18271">
    <property type="entry name" value="GH131_N"/>
    <property type="match status" value="1"/>
</dbReference>
<feature type="signal peptide" evidence="1">
    <location>
        <begin position="1"/>
        <end position="18"/>
    </location>
</feature>
<evidence type="ECO:0000313" key="3">
    <source>
        <dbReference type="EMBL" id="KAJ3487625.1"/>
    </source>
</evidence>
<evidence type="ECO:0000313" key="4">
    <source>
        <dbReference type="Proteomes" id="UP001212997"/>
    </source>
</evidence>
<dbReference type="InterPro" id="IPR041524">
    <property type="entry name" value="GH131_N"/>
</dbReference>
<keyword evidence="1" id="KW-0732">Signal</keyword>